<evidence type="ECO:0000313" key="3">
    <source>
        <dbReference type="Proteomes" id="UP000245609"/>
    </source>
</evidence>
<keyword evidence="3" id="KW-1185">Reference proteome</keyword>
<protein>
    <recommendedName>
        <fullName evidence="1">DUF3020 domain-containing protein</fullName>
    </recommendedName>
</protein>
<dbReference type="Proteomes" id="UP000245609">
    <property type="component" value="Unassembled WGS sequence"/>
</dbReference>
<name>A0A2T9Z9I4_9FUNG</name>
<dbReference type="EMBL" id="MBFS01001290">
    <property type="protein sequence ID" value="PVV01187.1"/>
    <property type="molecule type" value="Genomic_DNA"/>
</dbReference>
<dbReference type="OrthoDB" id="5595797at2759"/>
<sequence>MNNINNAFLSFECRDFSINSPNCQSYTNSNENDKSALDLYQNREGCITSESNCFLTPTGDHVDMERTDIPQWDNKASKNIRCKTRRPDPNNDTKIKMRRWRAKNVEKNKMNDLRCRVNRAAKFKFGSSKGEHVSEWIQKEIKIRLMKKQKRESTMLSRSTANPISKAKDIDNANSAGYNIFLNGISTKSSVTCGMVIPNQISTLHHKVTSSFDPVSSFSGITSFSLQKANINGISGFSDVGNPMNFQKELNEINFFLSQTQAYKHSANQNIIHNNVNIASKMLNYNNSQNHINIPNPFTRYSWVETEPFYKNNKITGIENTNNTDSFLNNITSGIEKRAYSPTGDLTLEPKIDPSLTVEMAEPNPLYLPEANRFGVHNFSGSLSVKLDSLDATNDQNGSLFEQYFTKDEQYKEQSLNGGMFQTIDINTSYSELNYYNVVQGCVNNFGLPKAHNNSFGMFRLPVPEESTLSVVNYETVLKNQFLESTIAPEFIDVFELINKYF</sequence>
<evidence type="ECO:0000259" key="1">
    <source>
        <dbReference type="Pfam" id="PF11223"/>
    </source>
</evidence>
<feature type="domain" description="DUF3020" evidence="1">
    <location>
        <begin position="96"/>
        <end position="140"/>
    </location>
</feature>
<comment type="caution">
    <text evidence="2">The sequence shown here is derived from an EMBL/GenBank/DDBJ whole genome shotgun (WGS) entry which is preliminary data.</text>
</comment>
<proteinExistence type="predicted"/>
<dbReference type="AlphaFoldDB" id="A0A2T9Z9I4"/>
<dbReference type="Pfam" id="PF11223">
    <property type="entry name" value="DUF3020"/>
    <property type="match status" value="1"/>
</dbReference>
<evidence type="ECO:0000313" key="2">
    <source>
        <dbReference type="EMBL" id="PVV01187.1"/>
    </source>
</evidence>
<dbReference type="InterPro" id="IPR021386">
    <property type="entry name" value="SPP41_DUF3020"/>
</dbReference>
<gene>
    <name evidence="2" type="ORF">BB560_004405</name>
</gene>
<reference evidence="2 3" key="1">
    <citation type="journal article" date="2018" name="MBio">
        <title>Comparative Genomics Reveals the Core Gene Toolbox for the Fungus-Insect Symbiosis.</title>
        <authorList>
            <person name="Wang Y."/>
            <person name="Stata M."/>
            <person name="Wang W."/>
            <person name="Stajich J.E."/>
            <person name="White M.M."/>
            <person name="Moncalvo J.M."/>
        </authorList>
    </citation>
    <scope>NUCLEOTIDE SEQUENCE [LARGE SCALE GENOMIC DNA]</scope>
    <source>
        <strain evidence="2 3">SC-DP-2</strain>
    </source>
</reference>
<organism evidence="2 3">
    <name type="scientific">Smittium megazygosporum</name>
    <dbReference type="NCBI Taxonomy" id="133381"/>
    <lineage>
        <taxon>Eukaryota</taxon>
        <taxon>Fungi</taxon>
        <taxon>Fungi incertae sedis</taxon>
        <taxon>Zoopagomycota</taxon>
        <taxon>Kickxellomycotina</taxon>
        <taxon>Harpellomycetes</taxon>
        <taxon>Harpellales</taxon>
        <taxon>Legeriomycetaceae</taxon>
        <taxon>Smittium</taxon>
    </lineage>
</organism>
<accession>A0A2T9Z9I4</accession>